<organism evidence="2 3">
    <name type="scientific">Morchella conica CCBAS932</name>
    <dbReference type="NCBI Taxonomy" id="1392247"/>
    <lineage>
        <taxon>Eukaryota</taxon>
        <taxon>Fungi</taxon>
        <taxon>Dikarya</taxon>
        <taxon>Ascomycota</taxon>
        <taxon>Pezizomycotina</taxon>
        <taxon>Pezizomycetes</taxon>
        <taxon>Pezizales</taxon>
        <taxon>Morchellaceae</taxon>
        <taxon>Morchella</taxon>
    </lineage>
</organism>
<name>A0A3N4KN50_9PEZI</name>
<proteinExistence type="predicted"/>
<reference evidence="2 3" key="1">
    <citation type="journal article" date="2018" name="Nat. Ecol. Evol.">
        <title>Pezizomycetes genomes reveal the molecular basis of ectomycorrhizal truffle lifestyle.</title>
        <authorList>
            <person name="Murat C."/>
            <person name="Payen T."/>
            <person name="Noel B."/>
            <person name="Kuo A."/>
            <person name="Morin E."/>
            <person name="Chen J."/>
            <person name="Kohler A."/>
            <person name="Krizsan K."/>
            <person name="Balestrini R."/>
            <person name="Da Silva C."/>
            <person name="Montanini B."/>
            <person name="Hainaut M."/>
            <person name="Levati E."/>
            <person name="Barry K.W."/>
            <person name="Belfiori B."/>
            <person name="Cichocki N."/>
            <person name="Clum A."/>
            <person name="Dockter R.B."/>
            <person name="Fauchery L."/>
            <person name="Guy J."/>
            <person name="Iotti M."/>
            <person name="Le Tacon F."/>
            <person name="Lindquist E.A."/>
            <person name="Lipzen A."/>
            <person name="Malagnac F."/>
            <person name="Mello A."/>
            <person name="Molinier V."/>
            <person name="Miyauchi S."/>
            <person name="Poulain J."/>
            <person name="Riccioni C."/>
            <person name="Rubini A."/>
            <person name="Sitrit Y."/>
            <person name="Splivallo R."/>
            <person name="Traeger S."/>
            <person name="Wang M."/>
            <person name="Zifcakova L."/>
            <person name="Wipf D."/>
            <person name="Zambonelli A."/>
            <person name="Paolocci F."/>
            <person name="Nowrousian M."/>
            <person name="Ottonello S."/>
            <person name="Baldrian P."/>
            <person name="Spatafora J.W."/>
            <person name="Henrissat B."/>
            <person name="Nagy L.G."/>
            <person name="Aury J.M."/>
            <person name="Wincker P."/>
            <person name="Grigoriev I.V."/>
            <person name="Bonfante P."/>
            <person name="Martin F.M."/>
        </authorList>
    </citation>
    <scope>NUCLEOTIDE SEQUENCE [LARGE SCALE GENOMIC DNA]</scope>
    <source>
        <strain evidence="2 3">CCBAS932</strain>
    </source>
</reference>
<sequence>MISNLHTQLTRDCDPFHPLLVLISFTIITLFLFASLEIVYLTFLKCYRRSFPSSSGSSDRYHTIICHGDQARKEHEGYNIRQWLMNVDNTPPRNDASLEFGCCERCCLELADLCVLCRRRWLDRQI</sequence>
<keyword evidence="1" id="KW-0472">Membrane</keyword>
<evidence type="ECO:0000313" key="3">
    <source>
        <dbReference type="Proteomes" id="UP000277580"/>
    </source>
</evidence>
<dbReference type="Proteomes" id="UP000277580">
    <property type="component" value="Unassembled WGS sequence"/>
</dbReference>
<keyword evidence="3" id="KW-1185">Reference proteome</keyword>
<gene>
    <name evidence="2" type="ORF">P167DRAFT_183064</name>
</gene>
<accession>A0A3N4KN50</accession>
<dbReference type="EMBL" id="ML119132">
    <property type="protein sequence ID" value="RPB11957.1"/>
    <property type="molecule type" value="Genomic_DNA"/>
</dbReference>
<protein>
    <submittedName>
        <fullName evidence="2">Uncharacterized protein</fullName>
    </submittedName>
</protein>
<evidence type="ECO:0000313" key="2">
    <source>
        <dbReference type="EMBL" id="RPB11957.1"/>
    </source>
</evidence>
<keyword evidence="1" id="KW-0812">Transmembrane</keyword>
<evidence type="ECO:0000256" key="1">
    <source>
        <dbReference type="SAM" id="Phobius"/>
    </source>
</evidence>
<keyword evidence="1" id="KW-1133">Transmembrane helix</keyword>
<feature type="transmembrane region" description="Helical" evidence="1">
    <location>
        <begin position="20"/>
        <end position="43"/>
    </location>
</feature>
<dbReference type="AlphaFoldDB" id="A0A3N4KN50"/>
<dbReference type="InParanoid" id="A0A3N4KN50"/>